<dbReference type="NCBIfam" id="TIGR01414">
    <property type="entry name" value="autotrans_barl"/>
    <property type="match status" value="1"/>
</dbReference>
<protein>
    <submittedName>
        <fullName evidence="4">Autotransporter outer membrane beta-barrel domain-containing protein</fullName>
    </submittedName>
</protein>
<dbReference type="InterPro" id="IPR036709">
    <property type="entry name" value="Autotransporte_beta_dom_sf"/>
</dbReference>
<gene>
    <name evidence="4" type="ORF">D3870_16590</name>
</gene>
<name>A0A418X4R5_9BURK</name>
<evidence type="ECO:0000256" key="2">
    <source>
        <dbReference type="SAM" id="SignalP"/>
    </source>
</evidence>
<evidence type="ECO:0000313" key="4">
    <source>
        <dbReference type="EMBL" id="RJG07399.1"/>
    </source>
</evidence>
<dbReference type="InterPro" id="IPR005546">
    <property type="entry name" value="Autotransporte_beta"/>
</dbReference>
<proteinExistence type="predicted"/>
<dbReference type="SMART" id="SM00869">
    <property type="entry name" value="Autotransporter"/>
    <property type="match status" value="1"/>
</dbReference>
<dbReference type="Gene3D" id="2.40.128.130">
    <property type="entry name" value="Autotransporter beta-domain"/>
    <property type="match status" value="1"/>
</dbReference>
<evidence type="ECO:0000259" key="3">
    <source>
        <dbReference type="PROSITE" id="PS51208"/>
    </source>
</evidence>
<keyword evidence="5" id="KW-1185">Reference proteome</keyword>
<keyword evidence="2" id="KW-0732">Signal</keyword>
<dbReference type="AlphaFoldDB" id="A0A418X4R5"/>
<organism evidence="4 5">
    <name type="scientific">Noviherbaspirillum cavernae</name>
    <dbReference type="NCBI Taxonomy" id="2320862"/>
    <lineage>
        <taxon>Bacteria</taxon>
        <taxon>Pseudomonadati</taxon>
        <taxon>Pseudomonadota</taxon>
        <taxon>Betaproteobacteria</taxon>
        <taxon>Burkholderiales</taxon>
        <taxon>Oxalobacteraceae</taxon>
        <taxon>Noviherbaspirillum</taxon>
    </lineage>
</organism>
<sequence>MADQTPQLRCRHFLLSTEIYMSNNKVLKHKAMHLAVAAACLALASSAALATASCGTDISTTTTTSCYISAGNDLTVRNGAGVTMTSTDAITIDSGVTVGNITNSGIIESTYGYGNGIQFYDHGKAGAILNNAGGIIRGNTGLALWTSNEVSSITNHGTISGLFGDGIAVYTGGGAVNGITNTGTISGSDNGIRFASPAWGGEADVITNLTNSSTGTIAGGERGIVVESGYLLGSIVNSGTITGADAGIQVDREGHVTGGITNNAGGVISGGTGNGIDVVRDGSVTRITNSGTITGVTGIHTGQFGDDGYGGYYGGSITDGIVNTASGSIIGTGGTAIDLSGATGAVTITNSGTITGGVNLGETTAHVLNLDGATGSISGAVTGRNATVNVNGSFSTANTFDVGAFNIASGGVLNMGDGAGRGITVPTLRNNGKLSVAAGNTAVISGNYVQGATGVFETGASSASHYGKLTVSGTADLSASNKLAVNVSANDTLANGAVLTDVLHATGTLTAGPLTVADNSALWDFSAAVNASGKGIDITTKRGLSVRDAANPAAQGAAGVLDGMMASGAGGTDMQGVINALGSLGTAAQVGAAVNQLLPMQGTAQAAMNAGYGASHVVQSRLDGGSAGGNPNGGLSSGDETKGDRQAWAKPFGSWARQSDSDGVAGYRADMYGLVLGADSAIGGATRAGAAFAFSHSKVDGNASASSQHAKVDSYQAIVYGSHSLDARTALDFQLDVGNHQNSANRVINFGGLNRAASADYDSWSTHVGVGVRRVMDINASTSFEPTLRADYMRVRDSSYTESGAGDLSLKVNSRTTDELILLAGGKLTHALNRGTRLTANLGVGYDALGGSGTITSSFVGGGAAFATPSIDPSRWLTRGGFGVVVNQTGNVEVTAGYDFEARRGFTNQTASVKLRMPF</sequence>
<comment type="caution">
    <text evidence="4">The sequence shown here is derived from an EMBL/GenBank/DDBJ whole genome shotgun (WGS) entry which is preliminary data.</text>
</comment>
<dbReference type="InterPro" id="IPR006315">
    <property type="entry name" value="OM_autotransptr_brl_dom"/>
</dbReference>
<dbReference type="Proteomes" id="UP000285190">
    <property type="component" value="Unassembled WGS sequence"/>
</dbReference>
<dbReference type="Pfam" id="PF03797">
    <property type="entry name" value="Autotransporter"/>
    <property type="match status" value="1"/>
</dbReference>
<dbReference type="GO" id="GO:0019867">
    <property type="term" value="C:outer membrane"/>
    <property type="evidence" value="ECO:0007669"/>
    <property type="project" value="InterPro"/>
</dbReference>
<dbReference type="SUPFAM" id="SSF103515">
    <property type="entry name" value="Autotransporter"/>
    <property type="match status" value="1"/>
</dbReference>
<feature type="chain" id="PRO_5018989362" evidence="2">
    <location>
        <begin position="51"/>
        <end position="919"/>
    </location>
</feature>
<feature type="region of interest" description="Disordered" evidence="1">
    <location>
        <begin position="621"/>
        <end position="645"/>
    </location>
</feature>
<evidence type="ECO:0000256" key="1">
    <source>
        <dbReference type="SAM" id="MobiDB-lite"/>
    </source>
</evidence>
<dbReference type="PROSITE" id="PS51208">
    <property type="entry name" value="AUTOTRANSPORTER"/>
    <property type="match status" value="1"/>
</dbReference>
<accession>A0A418X4R5</accession>
<evidence type="ECO:0000313" key="5">
    <source>
        <dbReference type="Proteomes" id="UP000285190"/>
    </source>
</evidence>
<feature type="signal peptide" evidence="2">
    <location>
        <begin position="1"/>
        <end position="50"/>
    </location>
</feature>
<reference evidence="4 5" key="1">
    <citation type="submission" date="2018-09" db="EMBL/GenBank/DDBJ databases">
        <authorList>
            <person name="Zhu H."/>
        </authorList>
    </citation>
    <scope>NUCLEOTIDE SEQUENCE [LARGE SCALE GENOMIC DNA]</scope>
    <source>
        <strain evidence="4 5">K2R10-39</strain>
    </source>
</reference>
<feature type="domain" description="Autotransporter" evidence="3">
    <location>
        <begin position="640"/>
        <end position="919"/>
    </location>
</feature>
<feature type="compositionally biased region" description="Gly residues" evidence="1">
    <location>
        <begin position="625"/>
        <end position="636"/>
    </location>
</feature>
<dbReference type="EMBL" id="QYUN01000002">
    <property type="protein sequence ID" value="RJG07399.1"/>
    <property type="molecule type" value="Genomic_DNA"/>
</dbReference>